<evidence type="ECO:0000313" key="4">
    <source>
        <dbReference type="EMBL" id="REF37982.1"/>
    </source>
</evidence>
<dbReference type="AlphaFoldDB" id="A0A3D9V868"/>
<protein>
    <submittedName>
        <fullName evidence="4">NAD-dependent epimerase/dehydratase family protein</fullName>
    </submittedName>
</protein>
<keyword evidence="5" id="KW-1185">Reference proteome</keyword>
<dbReference type="PROSITE" id="PS00061">
    <property type="entry name" value="ADH_SHORT"/>
    <property type="match status" value="1"/>
</dbReference>
<organism evidence="4 5">
    <name type="scientific">Thermasporomyces composti</name>
    <dbReference type="NCBI Taxonomy" id="696763"/>
    <lineage>
        <taxon>Bacteria</taxon>
        <taxon>Bacillati</taxon>
        <taxon>Actinomycetota</taxon>
        <taxon>Actinomycetes</taxon>
        <taxon>Propionibacteriales</taxon>
        <taxon>Nocardioidaceae</taxon>
        <taxon>Thermasporomyces</taxon>
    </lineage>
</organism>
<accession>A0A3D9V868</accession>
<dbReference type="SUPFAM" id="SSF51735">
    <property type="entry name" value="NAD(P)-binding Rossmann-fold domains"/>
    <property type="match status" value="1"/>
</dbReference>
<dbReference type="EMBL" id="QTUC01000001">
    <property type="protein sequence ID" value="REF37982.1"/>
    <property type="molecule type" value="Genomic_DNA"/>
</dbReference>
<evidence type="ECO:0000259" key="3">
    <source>
        <dbReference type="Pfam" id="PF01370"/>
    </source>
</evidence>
<dbReference type="InterPro" id="IPR020904">
    <property type="entry name" value="Sc_DH/Rdtase_CS"/>
</dbReference>
<comment type="similarity">
    <text evidence="1">Belongs to the NAD(P)-dependent epimerase/dehydratase family.</text>
</comment>
<evidence type="ECO:0000313" key="5">
    <source>
        <dbReference type="Proteomes" id="UP000256485"/>
    </source>
</evidence>
<evidence type="ECO:0000256" key="2">
    <source>
        <dbReference type="SAM" id="MobiDB-lite"/>
    </source>
</evidence>
<dbReference type="Proteomes" id="UP000256485">
    <property type="component" value="Unassembled WGS sequence"/>
</dbReference>
<proteinExistence type="inferred from homology"/>
<feature type="region of interest" description="Disordered" evidence="2">
    <location>
        <begin position="220"/>
        <end position="241"/>
    </location>
</feature>
<evidence type="ECO:0000256" key="1">
    <source>
        <dbReference type="ARBA" id="ARBA00007637"/>
    </source>
</evidence>
<dbReference type="InterPro" id="IPR001509">
    <property type="entry name" value="Epimerase_deHydtase"/>
</dbReference>
<dbReference type="Gene3D" id="3.40.50.720">
    <property type="entry name" value="NAD(P)-binding Rossmann-like Domain"/>
    <property type="match status" value="1"/>
</dbReference>
<dbReference type="InterPro" id="IPR036291">
    <property type="entry name" value="NAD(P)-bd_dom_sf"/>
</dbReference>
<comment type="caution">
    <text evidence="4">The sequence shown here is derived from an EMBL/GenBank/DDBJ whole genome shotgun (WGS) entry which is preliminary data.</text>
</comment>
<name>A0A3D9V868_THECX</name>
<dbReference type="Pfam" id="PF01370">
    <property type="entry name" value="Epimerase"/>
    <property type="match status" value="1"/>
</dbReference>
<gene>
    <name evidence="4" type="ORF">DFJ64_3445</name>
</gene>
<reference evidence="4 5" key="1">
    <citation type="submission" date="2018-08" db="EMBL/GenBank/DDBJ databases">
        <title>Sequencing the genomes of 1000 actinobacteria strains.</title>
        <authorList>
            <person name="Klenk H.-P."/>
        </authorList>
    </citation>
    <scope>NUCLEOTIDE SEQUENCE [LARGE SCALE GENOMIC DNA]</scope>
    <source>
        <strain evidence="4 5">DSM 22891</strain>
    </source>
</reference>
<feature type="domain" description="NAD-dependent epimerase/dehydratase" evidence="3">
    <location>
        <begin position="25"/>
        <end position="139"/>
    </location>
</feature>
<sequence length="241" mass="25201">MLLPGLRDSWRLVLTDRVPVPGGLVGDLTDPDFVARITEGVDAVVHLAACPDPNASWDELRTANVEVVATLLAAGVPRVVLASSAHVMGQYARTGRVPIDPDSPVAPCCPYGATKAFAEALGRVFAYRTGASVIVLRLGATTPEPPASSALSGWLGPADLHQLVSRALVADVGYAVCAGVSANTRTIWDTRNTIGYEPVLDSEAYAHQVPDDDGWGLCAPRGDVGRRGVRSPKATDSGPRG</sequence>
<dbReference type="PANTHER" id="PTHR43000">
    <property type="entry name" value="DTDP-D-GLUCOSE 4,6-DEHYDRATASE-RELATED"/>
    <property type="match status" value="1"/>
</dbReference>